<dbReference type="SMART" id="SM00404">
    <property type="entry name" value="PTPc_motif"/>
    <property type="match status" value="1"/>
</dbReference>
<evidence type="ECO:0000259" key="10">
    <source>
        <dbReference type="PROSITE" id="PS50054"/>
    </source>
</evidence>
<dbReference type="InterPro" id="IPR050561">
    <property type="entry name" value="PTP"/>
</dbReference>
<dbReference type="GO" id="GO:0005737">
    <property type="term" value="C:cytoplasm"/>
    <property type="evidence" value="ECO:0007669"/>
    <property type="project" value="UniProtKB-ARBA"/>
</dbReference>
<dbReference type="EMBL" id="OVEO01000020">
    <property type="protein sequence ID" value="SPR02100.1"/>
    <property type="molecule type" value="Genomic_DNA"/>
</dbReference>
<dbReference type="GO" id="GO:0004725">
    <property type="term" value="F:protein tyrosine phosphatase activity"/>
    <property type="evidence" value="ECO:0007669"/>
    <property type="project" value="UniProtKB-EC"/>
</dbReference>
<dbReference type="FunFam" id="3.90.190.10:FF:000086">
    <property type="entry name" value="Protein tyrosine phosphatase-like protein"/>
    <property type="match status" value="1"/>
</dbReference>
<comment type="catalytic activity">
    <reaction evidence="9">
        <text>O-phospho-L-tyrosyl-[protein] + H2O = L-tyrosyl-[protein] + phosphate</text>
        <dbReference type="Rhea" id="RHEA:10684"/>
        <dbReference type="Rhea" id="RHEA-COMP:10136"/>
        <dbReference type="Rhea" id="RHEA-COMP:20101"/>
        <dbReference type="ChEBI" id="CHEBI:15377"/>
        <dbReference type="ChEBI" id="CHEBI:43474"/>
        <dbReference type="ChEBI" id="CHEBI:46858"/>
        <dbReference type="ChEBI" id="CHEBI:61978"/>
        <dbReference type="EC" id="3.1.3.48"/>
    </reaction>
</comment>
<keyword evidence="7" id="KW-0449">Lipoprotein</keyword>
<protein>
    <recommendedName>
        <fullName evidence="2">protein-tyrosine-phosphatase</fullName>
        <ecNumber evidence="2">3.1.3.48</ecNumber>
    </recommendedName>
</protein>
<evidence type="ECO:0000313" key="15">
    <source>
        <dbReference type="Proteomes" id="UP000290189"/>
    </source>
</evidence>
<reference evidence="12 14" key="1">
    <citation type="submission" date="2015-02" db="EMBL/GenBank/DDBJ databases">
        <authorList>
            <person name="Chooi Y.-H."/>
        </authorList>
    </citation>
    <scope>NUCLEOTIDE SEQUENCE [LARGE SCALE GENOMIC DNA]</scope>
    <source>
        <strain evidence="12">E3</strain>
    </source>
</reference>
<keyword evidence="5" id="KW-0904">Protein phosphatase</keyword>
<dbReference type="AlphaFoldDB" id="A0A0G4IXG7"/>
<evidence type="ECO:0000256" key="1">
    <source>
        <dbReference type="ARBA" id="ARBA00009580"/>
    </source>
</evidence>
<keyword evidence="13" id="KW-0496">Mitochondrion</keyword>
<dbReference type="Gene3D" id="3.90.190.10">
    <property type="entry name" value="Protein tyrosine phosphatase superfamily"/>
    <property type="match status" value="1"/>
</dbReference>
<accession>A0A0G4IXG7</accession>
<dbReference type="Pfam" id="PF22785">
    <property type="entry name" value="Tc-R-P"/>
    <property type="match status" value="1"/>
</dbReference>
<dbReference type="STRING" id="37360.A0A0G4IXG7"/>
<dbReference type="Proteomes" id="UP000290189">
    <property type="component" value="Unassembled WGS sequence"/>
</dbReference>
<dbReference type="PROSITE" id="PS50056">
    <property type="entry name" value="TYR_PHOSPHATASE_2"/>
    <property type="match status" value="1"/>
</dbReference>
<feature type="domain" description="Tyrosine-protein phosphatase" evidence="10">
    <location>
        <begin position="14"/>
        <end position="166"/>
    </location>
</feature>
<evidence type="ECO:0000256" key="3">
    <source>
        <dbReference type="ARBA" id="ARBA00022481"/>
    </source>
</evidence>
<evidence type="ECO:0000313" key="14">
    <source>
        <dbReference type="Proteomes" id="UP000039324"/>
    </source>
</evidence>
<evidence type="ECO:0000256" key="2">
    <source>
        <dbReference type="ARBA" id="ARBA00013064"/>
    </source>
</evidence>
<evidence type="ECO:0000259" key="11">
    <source>
        <dbReference type="PROSITE" id="PS50056"/>
    </source>
</evidence>
<keyword evidence="6" id="KW-1015">Disulfide bond</keyword>
<name>A0A0G4IXG7_PLABS</name>
<keyword evidence="3" id="KW-0488">Methylation</keyword>
<geneLocation type="mitochondrion" evidence="13"/>
<dbReference type="InterPro" id="IPR020422">
    <property type="entry name" value="TYR_PHOSPHATASE_DUAL_dom"/>
</dbReference>
<dbReference type="InterPro" id="IPR000387">
    <property type="entry name" value="Tyr_Pase_dom"/>
</dbReference>
<evidence type="ECO:0000313" key="12">
    <source>
        <dbReference type="EMBL" id="CEO99809.1"/>
    </source>
</evidence>
<evidence type="ECO:0000256" key="4">
    <source>
        <dbReference type="ARBA" id="ARBA00022801"/>
    </source>
</evidence>
<dbReference type="OrthoDB" id="5632at2759"/>
<dbReference type="PROSITE" id="PS50054">
    <property type="entry name" value="TYR_PHOSPHATASE_DUAL"/>
    <property type="match status" value="1"/>
</dbReference>
<proteinExistence type="inferred from homology"/>
<keyword evidence="14" id="KW-1185">Reference proteome</keyword>
<feature type="domain" description="Tyrosine specific protein phosphatases" evidence="11">
    <location>
        <begin position="88"/>
        <end position="153"/>
    </location>
</feature>
<keyword evidence="4" id="KW-0378">Hydrolase</keyword>
<dbReference type="EMBL" id="CDSF01000094">
    <property type="protein sequence ID" value="CEO99809.1"/>
    <property type="molecule type" value="Genomic_DNA"/>
</dbReference>
<dbReference type="InterPro" id="IPR029021">
    <property type="entry name" value="Prot-tyrosine_phosphatase-like"/>
</dbReference>
<organism evidence="12 14">
    <name type="scientific">Plasmodiophora brassicae</name>
    <name type="common">Clubroot disease agent</name>
    <dbReference type="NCBI Taxonomy" id="37360"/>
    <lineage>
        <taxon>Eukaryota</taxon>
        <taxon>Sar</taxon>
        <taxon>Rhizaria</taxon>
        <taxon>Endomyxa</taxon>
        <taxon>Phytomyxea</taxon>
        <taxon>Plasmodiophorida</taxon>
        <taxon>Plasmodiophoridae</taxon>
        <taxon>Plasmodiophora</taxon>
    </lineage>
</organism>
<keyword evidence="8" id="KW-0636">Prenylation</keyword>
<gene>
    <name evidence="12" type="ORF">PBRA_007543</name>
    <name evidence="13" type="ORF">PLBR_LOCUS9315</name>
</gene>
<reference evidence="13 15" key="2">
    <citation type="submission" date="2018-03" db="EMBL/GenBank/DDBJ databases">
        <authorList>
            <person name="Fogelqvist J."/>
        </authorList>
    </citation>
    <scope>NUCLEOTIDE SEQUENCE [LARGE SCALE GENOMIC DNA]</scope>
</reference>
<evidence type="ECO:0000256" key="8">
    <source>
        <dbReference type="ARBA" id="ARBA00023289"/>
    </source>
</evidence>
<dbReference type="OMA" id="IQVHGWT"/>
<evidence type="ECO:0000256" key="6">
    <source>
        <dbReference type="ARBA" id="ARBA00023157"/>
    </source>
</evidence>
<dbReference type="Proteomes" id="UP000039324">
    <property type="component" value="Unassembled WGS sequence"/>
</dbReference>
<evidence type="ECO:0000256" key="9">
    <source>
        <dbReference type="ARBA" id="ARBA00051722"/>
    </source>
</evidence>
<sequence>MSNAAAAPGSAGNRPSLIEHHNYRFLIMDAPTDTNLAAYVEQLKKFEVGVVVRACEPTYSSVPLKQNGIDVLELPFPDGDPPPNEVVDQWLDLVQKTFESPGKTIAVHCVAGLGRAPVLVAIALIEKGMDPYDAIEFIRQKRRGAINSRQVTFLSQYRRRRGQSCFCVIQ</sequence>
<comment type="similarity">
    <text evidence="1">Belongs to the protein-tyrosine phosphatase family.</text>
</comment>
<dbReference type="EC" id="3.1.3.48" evidence="2"/>
<dbReference type="SUPFAM" id="SSF52799">
    <property type="entry name" value="(Phosphotyrosine protein) phosphatases II"/>
    <property type="match status" value="1"/>
</dbReference>
<dbReference type="PANTHER" id="PTHR23339">
    <property type="entry name" value="TYROSINE SPECIFIC PROTEIN PHOSPHATASE AND DUAL SPECIFICITY PROTEIN PHOSPHATASE"/>
    <property type="match status" value="1"/>
</dbReference>
<dbReference type="CDD" id="cd14500">
    <property type="entry name" value="PTP-IVa"/>
    <property type="match status" value="1"/>
</dbReference>
<dbReference type="InterPro" id="IPR003595">
    <property type="entry name" value="Tyr_Pase_cat"/>
</dbReference>
<evidence type="ECO:0000256" key="5">
    <source>
        <dbReference type="ARBA" id="ARBA00022912"/>
    </source>
</evidence>
<evidence type="ECO:0000313" key="13">
    <source>
        <dbReference type="EMBL" id="SPR02100.1"/>
    </source>
</evidence>
<evidence type="ECO:0000256" key="7">
    <source>
        <dbReference type="ARBA" id="ARBA00023288"/>
    </source>
</evidence>